<feature type="compositionally biased region" description="Basic and acidic residues" evidence="1">
    <location>
        <begin position="333"/>
        <end position="346"/>
    </location>
</feature>
<gene>
    <name evidence="2" type="ORF">GCM10009751_21560</name>
</gene>
<keyword evidence="3" id="KW-1185">Reference proteome</keyword>
<evidence type="ECO:0000313" key="3">
    <source>
        <dbReference type="Proteomes" id="UP001501094"/>
    </source>
</evidence>
<evidence type="ECO:0000313" key="2">
    <source>
        <dbReference type="EMBL" id="GAA1863383.1"/>
    </source>
</evidence>
<dbReference type="EMBL" id="BAAANL010000004">
    <property type="protein sequence ID" value="GAA1863383.1"/>
    <property type="molecule type" value="Genomic_DNA"/>
</dbReference>
<feature type="region of interest" description="Disordered" evidence="1">
    <location>
        <begin position="330"/>
        <end position="349"/>
    </location>
</feature>
<sequence length="506" mass="55016">MVDTDPPGREMIPGVTTDSFVAAGLERYLRSRGREGLEEFLVNNPLMHLKMHQSYGDLVLDALQPATVEFGIRRLSTPHVQVLAALLRLNPYATRAAVVEHLAELTDAPAEQVEDKVVESLNDLIGYAYAWPLDVAQARSDPDDALLAVNPGLDIAMFARVDTSRFDVEPPEFTEPAGSPVDDDAAALALAAVTDAALSVCRRLDLRPFPTRDTSPDLREQDELCREAGVDPRMGELVTGVLQLYGEIVSEETPIGCLLKANPAGLWLRVSRASFAKHLGSQWFRGFDVPELPLNAIVDDVPDGLRIRSAGALQRYLEWAHPFDAYWEDADGDGAHHPEGPRRPGDVGHGPTAAARYLEIATAVGMMRDGALTTYGRAMVRDRGLAGVAVSSMLGGDSAPLLLGDDLTATAIAELPAELVRVLDLAAERRPGEETPVWVFSEDSLVRAAELDLPPLEVRRALEQTVQDEVPTPLDELISAVHNGVPADDEPETLMWEYQISRILAS</sequence>
<dbReference type="Proteomes" id="UP001501094">
    <property type="component" value="Unassembled WGS sequence"/>
</dbReference>
<name>A0ABN2NCP5_9MICO</name>
<proteinExistence type="predicted"/>
<accession>A0ABN2NCP5</accession>
<organism evidence="2 3">
    <name type="scientific">Myceligenerans crystallogenes</name>
    <dbReference type="NCBI Taxonomy" id="316335"/>
    <lineage>
        <taxon>Bacteria</taxon>
        <taxon>Bacillati</taxon>
        <taxon>Actinomycetota</taxon>
        <taxon>Actinomycetes</taxon>
        <taxon>Micrococcales</taxon>
        <taxon>Promicromonosporaceae</taxon>
        <taxon>Myceligenerans</taxon>
    </lineage>
</organism>
<reference evidence="2 3" key="1">
    <citation type="journal article" date="2019" name="Int. J. Syst. Evol. Microbiol.">
        <title>The Global Catalogue of Microorganisms (GCM) 10K type strain sequencing project: providing services to taxonomists for standard genome sequencing and annotation.</title>
        <authorList>
            <consortium name="The Broad Institute Genomics Platform"/>
            <consortium name="The Broad Institute Genome Sequencing Center for Infectious Disease"/>
            <person name="Wu L."/>
            <person name="Ma J."/>
        </authorList>
    </citation>
    <scope>NUCLEOTIDE SEQUENCE [LARGE SCALE GENOMIC DNA]</scope>
    <source>
        <strain evidence="2 3">JCM 14326</strain>
    </source>
</reference>
<evidence type="ECO:0000256" key="1">
    <source>
        <dbReference type="SAM" id="MobiDB-lite"/>
    </source>
</evidence>
<protein>
    <submittedName>
        <fullName evidence="2">Uncharacterized protein</fullName>
    </submittedName>
</protein>
<comment type="caution">
    <text evidence="2">The sequence shown here is derived from an EMBL/GenBank/DDBJ whole genome shotgun (WGS) entry which is preliminary data.</text>
</comment>